<dbReference type="Proteomes" id="UP000031166">
    <property type="component" value="Unassembled WGS sequence"/>
</dbReference>
<reference evidence="6 7" key="1">
    <citation type="submission" date="2014-12" db="EMBL/GenBank/DDBJ databases">
        <title>Genome sequencing of Brevundimonas nasdae TPW30.</title>
        <authorList>
            <person name="Tan P.W."/>
            <person name="Chan K.-G."/>
        </authorList>
    </citation>
    <scope>NUCLEOTIDE SEQUENCE [LARGE SCALE GENOMIC DNA]</scope>
    <source>
        <strain evidence="6 7">TPW30</strain>
    </source>
</reference>
<dbReference type="FunFam" id="3.40.960.10:FF:000002">
    <property type="entry name" value="DNA helicase related protein"/>
    <property type="match status" value="1"/>
</dbReference>
<dbReference type="Pfam" id="PF18741">
    <property type="entry name" value="MTES_1575"/>
    <property type="match status" value="1"/>
</dbReference>
<feature type="domain" description="DNA2/NAM7 helicase helicase" evidence="3">
    <location>
        <begin position="314"/>
        <end position="383"/>
    </location>
</feature>
<dbReference type="EMBL" id="JWSY01000007">
    <property type="protein sequence ID" value="KIC59441.1"/>
    <property type="molecule type" value="Genomic_DNA"/>
</dbReference>
<evidence type="ECO:0000256" key="1">
    <source>
        <dbReference type="SAM" id="MobiDB-lite"/>
    </source>
</evidence>
<dbReference type="SUPFAM" id="SSF52980">
    <property type="entry name" value="Restriction endonuclease-like"/>
    <property type="match status" value="1"/>
</dbReference>
<dbReference type="Gene3D" id="3.40.960.10">
    <property type="entry name" value="VSR Endonuclease"/>
    <property type="match status" value="1"/>
</dbReference>
<evidence type="ECO:0000259" key="3">
    <source>
        <dbReference type="Pfam" id="PF13086"/>
    </source>
</evidence>
<dbReference type="GO" id="GO:0004386">
    <property type="term" value="F:helicase activity"/>
    <property type="evidence" value="ECO:0007669"/>
    <property type="project" value="UniProtKB-KW"/>
</dbReference>
<dbReference type="InterPro" id="IPR041679">
    <property type="entry name" value="DNA2/NAM7-like_C"/>
</dbReference>
<dbReference type="Pfam" id="PF13087">
    <property type="entry name" value="AAA_12"/>
    <property type="match status" value="1"/>
</dbReference>
<dbReference type="InterPro" id="IPR041677">
    <property type="entry name" value="DNA2/NAM7_AAA_11"/>
</dbReference>
<keyword evidence="6" id="KW-0067">ATP-binding</keyword>
<dbReference type="CDD" id="cd18808">
    <property type="entry name" value="SF1_C_Upf1"/>
    <property type="match status" value="1"/>
</dbReference>
<dbReference type="RefSeq" id="WP_039245029.1">
    <property type="nucleotide sequence ID" value="NZ_JWSY01000007.1"/>
</dbReference>
<dbReference type="InterPro" id="IPR047187">
    <property type="entry name" value="SF1_C_Upf1"/>
</dbReference>
<keyword evidence="6" id="KW-0378">Hydrolase</keyword>
<sequence>MADGDALISIRDRLLKERNALLDLSTRNRLLNTPLRTKNNRAIEIVDEKAVEVFRLLTSNKALSFVPGVQLSEADRAELDPDDDVTGGIPQPDDDSIDERGVAGRHTDTRLQTRLTSEGLQKRLFDVWYDAQTLEQEQGVNILYLAIGLLRWFDSDTSDIARHAPLVLLPVKLERTSAADKFKLRWRDEPPSPNLTLQAKMKAEFALTIEDFKDEDEVDLAGYCARIAETVSNNKRWEVLPDAMVLGFFSFSKFLMYRDLDPDNWPAEAGIDTREMIGALLRDGFPESAPLVGEHDAIDDIIKPLELHHVVDADSSQTVVIAEAAGGRSLVVKGPPGTGKSQTITNIIAAAVARGKKVLFVAEKMAALDVVHRRLRQVGLGPLTLELHSNKVKKRTVLEELKRTRDAQHKPARGDLSVIDKLGETSGALNAFARRLHEPLKPSGLTPQAILGLLARSQESTAPAGYVLDGADSWDRAGVAARREVIADVSERSRALGPVPANVWRGVRRDAIDPVERQALRDRIQTLASTKTEAEQHAAISVEVLGIEAPKSVADLKRSMACLSVTPLPSGLDCQALTSTTWNDPDALQHLIEAGRAYVAAWADAEQAFNQTGQAAEFAAIRTGIVTKGASLFRFLDSDYRAQIALLRSYLTAPLPKTPAERIALVDRMTAAQNAKAAFLVAEPAGAAFGSAWKGERSDWGQLEGILAWRRTHEALPHVVWTRLSEVDDTTRIEKARAGLSKALPDLETRLDGIVAELDLDLKRAFGVSATPAISLDVLASRLAEWLGDLEGLSRFIAFASRARALSDLGASSLVDGLHDGQLDHKTLGPAFERAYAEVLRVTLFTAWPELRAFDGDGHNNQVASFRQLDKARIGLAQEQIVAAHAEGRPRGASGIGPLGILNAEMAKKRGHKPIRVLLDQAGPAIQQLKPVFMMSPLSVAQFLKPGGIQFDLLVMDEASQIEPVDSLGAIARVNQIVVVGDERQLPPTAFFKKLTGEEDPEETDDGITIQAKDAESILELCLAKGLPHRMLSWHYRSKHQSLIAVSNREFYENKLFIVPSPYDAVAGMGLKFNLMKDTAYDRGGTRTNPKEAKAVAEAVIHHARTSPEQTLGVATFSVAQRQAVLKELELLRRANPDVEDFFSGASHEPFFVKNLENIQGDERDVIFISVGYGKTEQGYLAHAFGPLSGEGGERRLNVLISRAKLRCEVFCNFTGADIDLERSRARGVTALKLFLTFAETGHFGLGEVTGEDFDSEFEIQVCERLQALGYDVKRQIGASGFRVDLAVSDPDKPGRFILGIECDGAQFHSSRSARDRDRLRQQVLEAHGWIIHRVWSADWYLRPQAELKKIEDAIAAARAEWSARDEDGYKPARAVPVSFEAERVGEDFDVVTAVMETGSEFVSDRNLYVEADFPVNRTVEPHETSLAQMTAYVVKVVEAEGPVHLDQIITRIRILWGVGKAGSRIRAAVERAVMAAAQHGLIVGGPFYSTPDQVVIGRDRSMVTSLSLRKPEALPPAEIDQMLLTIIDANYGAGRDDLVQAASRAFGFSATSAQLKEVLQAGVSRLEDTGVVTIKGGLIVRRVTA</sequence>
<keyword evidence="6" id="KW-0547">Nucleotide-binding</keyword>
<dbReference type="PANTHER" id="PTHR10887">
    <property type="entry name" value="DNA2/NAM7 HELICASE FAMILY"/>
    <property type="match status" value="1"/>
</dbReference>
<dbReference type="InterPro" id="IPR025103">
    <property type="entry name" value="DUF4011"/>
</dbReference>
<evidence type="ECO:0000259" key="4">
    <source>
        <dbReference type="Pfam" id="PF13087"/>
    </source>
</evidence>
<gene>
    <name evidence="6" type="ORF">RM53_05475</name>
</gene>
<accession>A0A0B4CYG6</accession>
<feature type="domain" description="Restriction endonuclease type II-like" evidence="5">
    <location>
        <begin position="1258"/>
        <end position="1355"/>
    </location>
</feature>
<evidence type="ECO:0000259" key="2">
    <source>
        <dbReference type="Pfam" id="PF11784"/>
    </source>
</evidence>
<dbReference type="InterPro" id="IPR045055">
    <property type="entry name" value="DNA2/NAM7-like"/>
</dbReference>
<keyword evidence="6" id="KW-0347">Helicase</keyword>
<feature type="domain" description="DUF3320" evidence="2">
    <location>
        <begin position="1421"/>
        <end position="1468"/>
    </location>
</feature>
<dbReference type="Pfam" id="PF13195">
    <property type="entry name" value="DUF4011"/>
    <property type="match status" value="1"/>
</dbReference>
<evidence type="ECO:0000313" key="7">
    <source>
        <dbReference type="Proteomes" id="UP000031166"/>
    </source>
</evidence>
<name>A0A0B4CYG6_9CAUL</name>
<evidence type="ECO:0000313" key="6">
    <source>
        <dbReference type="EMBL" id="KIC59441.1"/>
    </source>
</evidence>
<dbReference type="SUPFAM" id="SSF52540">
    <property type="entry name" value="P-loop containing nucleoside triphosphate hydrolases"/>
    <property type="match status" value="1"/>
</dbReference>
<comment type="caution">
    <text evidence="6">The sequence shown here is derived from an EMBL/GenBank/DDBJ whole genome shotgun (WGS) entry which is preliminary data.</text>
</comment>
<proteinExistence type="predicted"/>
<protein>
    <submittedName>
        <fullName evidence="6">DNA helicase</fullName>
    </submittedName>
</protein>
<feature type="domain" description="DNA2/NAM7 helicase-like C-terminal" evidence="4">
    <location>
        <begin position="1016"/>
        <end position="1213"/>
    </location>
</feature>
<feature type="region of interest" description="Disordered" evidence="1">
    <location>
        <begin position="79"/>
        <end position="105"/>
    </location>
</feature>
<dbReference type="InterPro" id="IPR027417">
    <property type="entry name" value="P-loop_NTPase"/>
</dbReference>
<dbReference type="InterPro" id="IPR049468">
    <property type="entry name" value="Restrct_endonuc-II-like_dom"/>
</dbReference>
<dbReference type="Pfam" id="PF13086">
    <property type="entry name" value="AAA_11"/>
    <property type="match status" value="1"/>
</dbReference>
<dbReference type="InterPro" id="IPR011335">
    <property type="entry name" value="Restrct_endonuc-II-like"/>
</dbReference>
<dbReference type="STRING" id="172043.RM53_05475"/>
<dbReference type="FunFam" id="3.40.50.300:FF:002063">
    <property type="entry name" value="DNA helicase related protein"/>
    <property type="match status" value="1"/>
</dbReference>
<organism evidence="6 7">
    <name type="scientific">Brevundimonas nasdae</name>
    <dbReference type="NCBI Taxonomy" id="172043"/>
    <lineage>
        <taxon>Bacteria</taxon>
        <taxon>Pseudomonadati</taxon>
        <taxon>Pseudomonadota</taxon>
        <taxon>Alphaproteobacteria</taxon>
        <taxon>Caulobacterales</taxon>
        <taxon>Caulobacteraceae</taxon>
        <taxon>Brevundimonas</taxon>
    </lineage>
</organism>
<dbReference type="Gene3D" id="3.40.50.300">
    <property type="entry name" value="P-loop containing nucleotide triphosphate hydrolases"/>
    <property type="match status" value="3"/>
</dbReference>
<dbReference type="InterPro" id="IPR021754">
    <property type="entry name" value="DUF3320"/>
</dbReference>
<evidence type="ECO:0000259" key="5">
    <source>
        <dbReference type="Pfam" id="PF18741"/>
    </source>
</evidence>
<dbReference type="Pfam" id="PF11784">
    <property type="entry name" value="DUF3320"/>
    <property type="match status" value="1"/>
</dbReference>